<dbReference type="InterPro" id="IPR012020">
    <property type="entry name" value="ABHD4"/>
</dbReference>
<name>A0AAU7QKQ2_9GAMM</name>
<dbReference type="PANTHER" id="PTHR10794">
    <property type="entry name" value="ABHYDROLASE DOMAIN-CONTAINING PROTEIN"/>
    <property type="match status" value="1"/>
</dbReference>
<dbReference type="Gene3D" id="3.40.50.1820">
    <property type="entry name" value="alpha/beta hydrolase"/>
    <property type="match status" value="1"/>
</dbReference>
<dbReference type="PIRSF" id="PIRSF005211">
    <property type="entry name" value="Ab_hydro_YheT"/>
    <property type="match status" value="1"/>
</dbReference>
<dbReference type="Pfam" id="PF12146">
    <property type="entry name" value="Hydrolase_4"/>
    <property type="match status" value="1"/>
</dbReference>
<sequence>MSLLYGKDFRPPWPLRSGHIQTMLSSSGVRRVLLPRAAKTVLQGAEPVVVDGGSGVRLTGAYTAQGTRPRSRGLAVLFHGWEGSVDSTYVLQTGSRLLADGWDIFRLNFRDHGDSHGLNEALFHSCRLDEVVHALGDIARSYPGRPMALAGFSLGGNFALRAAMQTSRLGIPLSYVLAVCPIIDPGAGLFALEESAPWFYQAYFMRKWRHSLLAKQRAFPEHQFFEISELKQHLRGLTESLVLRHTDFKSLQQYLDGYSVAGDAMQAMQIPATILTSRDDPVIPVGSFETLELPPNIELDIAEYGGHCGFIRDWGMTSFSDDYIAGRFNAIADAESSIDRVAAQASAPTAR</sequence>
<dbReference type="InterPro" id="IPR029058">
    <property type="entry name" value="AB_hydrolase_fold"/>
</dbReference>
<gene>
    <name evidence="4" type="ORF">ABNK63_00215</name>
</gene>
<evidence type="ECO:0000313" key="4">
    <source>
        <dbReference type="EMBL" id="XBS90100.1"/>
    </source>
</evidence>
<evidence type="ECO:0000256" key="1">
    <source>
        <dbReference type="ARBA" id="ARBA00010884"/>
    </source>
</evidence>
<feature type="active site" description="Charge relay system" evidence="2">
    <location>
        <position position="280"/>
    </location>
</feature>
<dbReference type="AlphaFoldDB" id="A0AAU7QKQ2"/>
<feature type="active site" description="Charge relay system" evidence="2">
    <location>
        <position position="307"/>
    </location>
</feature>
<organism evidence="4">
    <name type="scientific">Rhodanobacter sp. IGA1.0</name>
    <dbReference type="NCBI Taxonomy" id="3158582"/>
    <lineage>
        <taxon>Bacteria</taxon>
        <taxon>Pseudomonadati</taxon>
        <taxon>Pseudomonadota</taxon>
        <taxon>Gammaproteobacteria</taxon>
        <taxon>Lysobacterales</taxon>
        <taxon>Rhodanobacteraceae</taxon>
        <taxon>Rhodanobacter</taxon>
    </lineage>
</organism>
<evidence type="ECO:0000256" key="2">
    <source>
        <dbReference type="PIRSR" id="PIRSR005211-1"/>
    </source>
</evidence>
<comment type="similarity">
    <text evidence="1">Belongs to the AB hydrolase superfamily. AB hydrolase 4 family.</text>
</comment>
<accession>A0AAU7QKQ2</accession>
<feature type="domain" description="Serine aminopeptidase S33" evidence="3">
    <location>
        <begin position="71"/>
        <end position="285"/>
    </location>
</feature>
<protein>
    <submittedName>
        <fullName evidence="4">Alpha/beta fold hydrolase</fullName>
    </submittedName>
</protein>
<keyword evidence="4" id="KW-0378">Hydrolase</keyword>
<dbReference type="GO" id="GO:0047372">
    <property type="term" value="F:monoacylglycerol lipase activity"/>
    <property type="evidence" value="ECO:0007669"/>
    <property type="project" value="TreeGrafter"/>
</dbReference>
<reference evidence="4" key="1">
    <citation type="submission" date="2024-06" db="EMBL/GenBank/DDBJ databases">
        <authorList>
            <person name="Sun Y."/>
        </authorList>
    </citation>
    <scope>NUCLEOTIDE SEQUENCE</scope>
    <source>
        <strain evidence="4">IGA1.0</strain>
    </source>
</reference>
<dbReference type="PANTHER" id="PTHR10794:SF63">
    <property type="entry name" value="ALPHA_BETA HYDROLASE 1, ISOFORM A"/>
    <property type="match status" value="1"/>
</dbReference>
<evidence type="ECO:0000259" key="3">
    <source>
        <dbReference type="Pfam" id="PF12146"/>
    </source>
</evidence>
<dbReference type="InterPro" id="IPR022742">
    <property type="entry name" value="Hydrolase_4"/>
</dbReference>
<dbReference type="GO" id="GO:0034338">
    <property type="term" value="F:short-chain carboxylesterase activity"/>
    <property type="evidence" value="ECO:0007669"/>
    <property type="project" value="TreeGrafter"/>
</dbReference>
<dbReference type="InterPro" id="IPR050960">
    <property type="entry name" value="AB_hydrolase_4_sf"/>
</dbReference>
<dbReference type="EMBL" id="CP157948">
    <property type="protein sequence ID" value="XBS90100.1"/>
    <property type="molecule type" value="Genomic_DNA"/>
</dbReference>
<proteinExistence type="inferred from homology"/>
<dbReference type="SUPFAM" id="SSF53474">
    <property type="entry name" value="alpha/beta-Hydrolases"/>
    <property type="match status" value="1"/>
</dbReference>
<dbReference type="RefSeq" id="WP_350016324.1">
    <property type="nucleotide sequence ID" value="NZ_CP157948.1"/>
</dbReference>
<feature type="active site" description="Charge relay system" evidence="2">
    <location>
        <position position="153"/>
    </location>
</feature>